<keyword evidence="3" id="KW-0804">Transcription</keyword>
<dbReference type="InterPro" id="IPR039422">
    <property type="entry name" value="MarR/SlyA-like"/>
</dbReference>
<keyword evidence="6" id="KW-1185">Reference proteome</keyword>
<dbReference type="PANTHER" id="PTHR33164:SF57">
    <property type="entry name" value="MARR-FAMILY TRANSCRIPTIONAL REGULATOR"/>
    <property type="match status" value="1"/>
</dbReference>
<dbReference type="Proteomes" id="UP001165584">
    <property type="component" value="Unassembled WGS sequence"/>
</dbReference>
<evidence type="ECO:0000313" key="5">
    <source>
        <dbReference type="EMBL" id="MCS5717661.1"/>
    </source>
</evidence>
<proteinExistence type="predicted"/>
<dbReference type="SMART" id="SM00347">
    <property type="entry name" value="HTH_MARR"/>
    <property type="match status" value="1"/>
</dbReference>
<evidence type="ECO:0000256" key="3">
    <source>
        <dbReference type="ARBA" id="ARBA00023163"/>
    </source>
</evidence>
<comment type="caution">
    <text evidence="5">The sequence shown here is derived from an EMBL/GenBank/DDBJ whole genome shotgun (WGS) entry which is preliminary data.</text>
</comment>
<dbReference type="EMBL" id="JANLCM010000001">
    <property type="protein sequence ID" value="MCS5717661.1"/>
    <property type="molecule type" value="Genomic_DNA"/>
</dbReference>
<evidence type="ECO:0000256" key="2">
    <source>
        <dbReference type="ARBA" id="ARBA00023125"/>
    </source>
</evidence>
<dbReference type="InterPro" id="IPR036388">
    <property type="entry name" value="WH-like_DNA-bd_sf"/>
</dbReference>
<evidence type="ECO:0000313" key="6">
    <source>
        <dbReference type="Proteomes" id="UP001165584"/>
    </source>
</evidence>
<dbReference type="SUPFAM" id="SSF46785">
    <property type="entry name" value="Winged helix' DNA-binding domain"/>
    <property type="match status" value="1"/>
</dbReference>
<dbReference type="Pfam" id="PF12802">
    <property type="entry name" value="MarR_2"/>
    <property type="match status" value="1"/>
</dbReference>
<dbReference type="PROSITE" id="PS01117">
    <property type="entry name" value="HTH_MARR_1"/>
    <property type="match status" value="1"/>
</dbReference>
<reference evidence="5" key="1">
    <citation type="submission" date="2022-08" db="EMBL/GenBank/DDBJ databases">
        <authorList>
            <person name="Deng Y."/>
            <person name="Han X.-F."/>
            <person name="Zhang Y.-Q."/>
        </authorList>
    </citation>
    <scope>NUCLEOTIDE SEQUENCE</scope>
    <source>
        <strain evidence="5">CPCC 205763</strain>
    </source>
</reference>
<dbReference type="Gene3D" id="1.10.10.10">
    <property type="entry name" value="Winged helix-like DNA-binding domain superfamily/Winged helix DNA-binding domain"/>
    <property type="match status" value="1"/>
</dbReference>
<keyword evidence="2" id="KW-0238">DNA-binding</keyword>
<dbReference type="PANTHER" id="PTHR33164">
    <property type="entry name" value="TRANSCRIPTIONAL REGULATOR, MARR FAMILY"/>
    <property type="match status" value="1"/>
</dbReference>
<evidence type="ECO:0000256" key="1">
    <source>
        <dbReference type="ARBA" id="ARBA00023015"/>
    </source>
</evidence>
<protein>
    <submittedName>
        <fullName evidence="5">MarR family transcriptional regulator</fullName>
    </submittedName>
</protein>
<name>A0ABT2GS61_9MICO</name>
<dbReference type="InterPro" id="IPR000835">
    <property type="entry name" value="HTH_MarR-typ"/>
</dbReference>
<dbReference type="InterPro" id="IPR036390">
    <property type="entry name" value="WH_DNA-bd_sf"/>
</dbReference>
<accession>A0ABT2GS61</accession>
<keyword evidence="1" id="KW-0805">Transcription regulation</keyword>
<organism evidence="5 6">
    <name type="scientific">Herbiconiux aconitum</name>
    <dbReference type="NCBI Taxonomy" id="2970913"/>
    <lineage>
        <taxon>Bacteria</taxon>
        <taxon>Bacillati</taxon>
        <taxon>Actinomycetota</taxon>
        <taxon>Actinomycetes</taxon>
        <taxon>Micrococcales</taxon>
        <taxon>Microbacteriaceae</taxon>
        <taxon>Herbiconiux</taxon>
    </lineage>
</organism>
<sequence length="154" mass="16763">MTRAGPHLALLLLGSYRKLVDAAQRELADRGYGSMRSSLHYAISAIDRGATSASELGRALSVTKQAAAKTITILVERGYVVVDQDPTDRRRRSLRVTELGHRATTEGEAIFDELRAQWADRIGAEALDRLEAQLTEFVGDDGIRLEKPGAASAD</sequence>
<evidence type="ECO:0000259" key="4">
    <source>
        <dbReference type="PROSITE" id="PS50995"/>
    </source>
</evidence>
<gene>
    <name evidence="5" type="ORF">N1027_05865</name>
</gene>
<feature type="domain" description="HTH marR-type" evidence="4">
    <location>
        <begin position="5"/>
        <end position="139"/>
    </location>
</feature>
<dbReference type="RefSeq" id="WP_259506096.1">
    <property type="nucleotide sequence ID" value="NZ_JANLCM010000001.1"/>
</dbReference>
<dbReference type="InterPro" id="IPR023187">
    <property type="entry name" value="Tscrpt_reg_MarR-type_CS"/>
</dbReference>
<dbReference type="PROSITE" id="PS50995">
    <property type="entry name" value="HTH_MARR_2"/>
    <property type="match status" value="1"/>
</dbReference>